<keyword evidence="11" id="KW-1185">Reference proteome</keyword>
<feature type="transmembrane region" description="Helical" evidence="7">
    <location>
        <begin position="21"/>
        <end position="46"/>
    </location>
</feature>
<sequence length="604" mass="68162">MINNNKNNISIMKIIFRIFPMAFAASPLYFILGNLVAILHGISHGFRTLMTQKLFDSVPLLILNDNVFGEVILIAITLALTFIMIQILNGADNFMIIDNENIIIGYIEQKVNEKAGKVDIISFENPEYLDDIRRAKEGISGSAELVSTLTSLISLYVPYFIFMGIYLYNLKPILMVSLIIIFIPTFITQFIRVKIFTDLADESGPIRREYEYYEKCIVDKQYFKETRILGAFHYFKELYTCSLNLLNKEIWKAEKKIGIIELFMRLLTVLGYIGVLYLLFISLLNGEISPGAFGAVFGSLGFMFNVMEQIVCIRIGEISNNLGTIKNLIRFLDMPERDGKDYNIDEKPDIALNNVSFSYPGAKKPSLTNINLNIKSGETIAIVGENGAGKTTFVKLIMGLYTPIKGKVTIGGKDTSEISTKSIYINVSAVFQKYQRYEMTLGENIEIGSLNKIANKDSITRNKFLDEAVLKADLEISEEKLENGYDTMISREFNGIDLSGGQWQKIAIARGFYRNHNMIVLDEPTAAIDPAMETNLYNKFAELAKEKTAIIVTHRLGSAKIGDRIIVMDNGQIAEIGSHDELMDMDGKYTRMYSAQSKWYSQTC</sequence>
<dbReference type="GO" id="GO:0005524">
    <property type="term" value="F:ATP binding"/>
    <property type="evidence" value="ECO:0007669"/>
    <property type="project" value="UniProtKB-KW"/>
</dbReference>
<evidence type="ECO:0000256" key="7">
    <source>
        <dbReference type="SAM" id="Phobius"/>
    </source>
</evidence>
<dbReference type="EMBL" id="QXXA01000011">
    <property type="protein sequence ID" value="NBI07240.1"/>
    <property type="molecule type" value="Genomic_DNA"/>
</dbReference>
<feature type="domain" description="ABC transporter" evidence="8">
    <location>
        <begin position="350"/>
        <end position="595"/>
    </location>
</feature>
<keyword evidence="3" id="KW-0547">Nucleotide-binding</keyword>
<dbReference type="PROSITE" id="PS50893">
    <property type="entry name" value="ABC_TRANSPORTER_2"/>
    <property type="match status" value="1"/>
</dbReference>
<proteinExistence type="predicted"/>
<dbReference type="InterPro" id="IPR027417">
    <property type="entry name" value="P-loop_NTPase"/>
</dbReference>
<organism evidence="10 11">
    <name type="scientific">Senegalia massiliensis</name>
    <dbReference type="NCBI Taxonomy" id="1720316"/>
    <lineage>
        <taxon>Bacteria</taxon>
        <taxon>Bacillati</taxon>
        <taxon>Bacillota</taxon>
        <taxon>Clostridia</taxon>
        <taxon>Eubacteriales</taxon>
        <taxon>Clostridiaceae</taxon>
        <taxon>Senegalia</taxon>
    </lineage>
</organism>
<dbReference type="InterPro" id="IPR039421">
    <property type="entry name" value="Type_1_exporter"/>
</dbReference>
<dbReference type="AlphaFoldDB" id="A0A845QYL2"/>
<dbReference type="InterPro" id="IPR017871">
    <property type="entry name" value="ABC_transporter-like_CS"/>
</dbReference>
<dbReference type="SUPFAM" id="SSF52540">
    <property type="entry name" value="P-loop containing nucleoside triphosphate hydrolases"/>
    <property type="match status" value="1"/>
</dbReference>
<evidence type="ECO:0000256" key="1">
    <source>
        <dbReference type="ARBA" id="ARBA00004651"/>
    </source>
</evidence>
<keyword evidence="4 10" id="KW-0067">ATP-binding</keyword>
<protein>
    <submittedName>
        <fullName evidence="10">ABC transporter ATP-binding protein</fullName>
    </submittedName>
</protein>
<dbReference type="PANTHER" id="PTHR24221">
    <property type="entry name" value="ATP-BINDING CASSETTE SUB-FAMILY B"/>
    <property type="match status" value="1"/>
</dbReference>
<evidence type="ECO:0000256" key="2">
    <source>
        <dbReference type="ARBA" id="ARBA00022692"/>
    </source>
</evidence>
<evidence type="ECO:0000256" key="6">
    <source>
        <dbReference type="ARBA" id="ARBA00023136"/>
    </source>
</evidence>
<evidence type="ECO:0000256" key="3">
    <source>
        <dbReference type="ARBA" id="ARBA00022741"/>
    </source>
</evidence>
<dbReference type="InterPro" id="IPR003439">
    <property type="entry name" value="ABC_transporter-like_ATP-bd"/>
</dbReference>
<dbReference type="GO" id="GO:0005886">
    <property type="term" value="C:plasma membrane"/>
    <property type="evidence" value="ECO:0007669"/>
    <property type="project" value="UniProtKB-SubCell"/>
</dbReference>
<dbReference type="InterPro" id="IPR011527">
    <property type="entry name" value="ABC1_TM_dom"/>
</dbReference>
<dbReference type="Gene3D" id="3.40.50.300">
    <property type="entry name" value="P-loop containing nucleotide triphosphate hydrolases"/>
    <property type="match status" value="1"/>
</dbReference>
<dbReference type="SUPFAM" id="SSF90123">
    <property type="entry name" value="ABC transporter transmembrane region"/>
    <property type="match status" value="1"/>
</dbReference>
<dbReference type="PANTHER" id="PTHR24221:SF654">
    <property type="entry name" value="ATP-BINDING CASSETTE SUB-FAMILY B MEMBER 6"/>
    <property type="match status" value="1"/>
</dbReference>
<reference evidence="10 11" key="1">
    <citation type="submission" date="2018-08" db="EMBL/GenBank/DDBJ databases">
        <title>Murine metabolic-syndrome-specific gut microbial biobank.</title>
        <authorList>
            <person name="Liu C."/>
        </authorList>
    </citation>
    <scope>NUCLEOTIDE SEQUENCE [LARGE SCALE GENOMIC DNA]</scope>
    <source>
        <strain evidence="10 11">583</strain>
    </source>
</reference>
<comment type="subcellular location">
    <subcellularLocation>
        <location evidence="1">Cell membrane</location>
        <topology evidence="1">Multi-pass membrane protein</topology>
    </subcellularLocation>
</comment>
<feature type="domain" description="ABC transmembrane type-1" evidence="9">
    <location>
        <begin position="224"/>
        <end position="311"/>
    </location>
</feature>
<dbReference type="Pfam" id="PF00005">
    <property type="entry name" value="ABC_tran"/>
    <property type="match status" value="1"/>
</dbReference>
<dbReference type="SMART" id="SM00382">
    <property type="entry name" value="AAA"/>
    <property type="match status" value="1"/>
</dbReference>
<dbReference type="GO" id="GO:0016887">
    <property type="term" value="F:ATP hydrolysis activity"/>
    <property type="evidence" value="ECO:0007669"/>
    <property type="project" value="InterPro"/>
</dbReference>
<evidence type="ECO:0000313" key="11">
    <source>
        <dbReference type="Proteomes" id="UP000467132"/>
    </source>
</evidence>
<dbReference type="PROSITE" id="PS00211">
    <property type="entry name" value="ABC_TRANSPORTER_1"/>
    <property type="match status" value="1"/>
</dbReference>
<dbReference type="CDD" id="cd03228">
    <property type="entry name" value="ABCC_MRP_Like"/>
    <property type="match status" value="1"/>
</dbReference>
<dbReference type="GO" id="GO:0140359">
    <property type="term" value="F:ABC-type transporter activity"/>
    <property type="evidence" value="ECO:0007669"/>
    <property type="project" value="InterPro"/>
</dbReference>
<feature type="transmembrane region" description="Helical" evidence="7">
    <location>
        <begin position="262"/>
        <end position="282"/>
    </location>
</feature>
<evidence type="ECO:0000256" key="4">
    <source>
        <dbReference type="ARBA" id="ARBA00022840"/>
    </source>
</evidence>
<keyword evidence="2 7" id="KW-0812">Transmembrane</keyword>
<gene>
    <name evidence="10" type="ORF">D3Z33_10305</name>
</gene>
<comment type="caution">
    <text evidence="10">The sequence shown here is derived from an EMBL/GenBank/DDBJ whole genome shotgun (WGS) entry which is preliminary data.</text>
</comment>
<dbReference type="RefSeq" id="WP_160197711.1">
    <property type="nucleotide sequence ID" value="NZ_QXXA01000011.1"/>
</dbReference>
<feature type="transmembrane region" description="Helical" evidence="7">
    <location>
        <begin position="66"/>
        <end position="88"/>
    </location>
</feature>
<keyword evidence="6 7" id="KW-0472">Membrane</keyword>
<dbReference type="OrthoDB" id="2328604at2"/>
<evidence type="ECO:0000313" key="10">
    <source>
        <dbReference type="EMBL" id="NBI07240.1"/>
    </source>
</evidence>
<dbReference type="GO" id="GO:0034040">
    <property type="term" value="F:ATPase-coupled lipid transmembrane transporter activity"/>
    <property type="evidence" value="ECO:0007669"/>
    <property type="project" value="TreeGrafter"/>
</dbReference>
<dbReference type="InterPro" id="IPR036640">
    <property type="entry name" value="ABC1_TM_sf"/>
</dbReference>
<dbReference type="Proteomes" id="UP000467132">
    <property type="component" value="Unassembled WGS sequence"/>
</dbReference>
<dbReference type="Gene3D" id="1.20.1560.10">
    <property type="entry name" value="ABC transporter type 1, transmembrane domain"/>
    <property type="match status" value="1"/>
</dbReference>
<name>A0A845QYL2_9CLOT</name>
<feature type="transmembrane region" description="Helical" evidence="7">
    <location>
        <begin position="143"/>
        <end position="167"/>
    </location>
</feature>
<dbReference type="InterPro" id="IPR003593">
    <property type="entry name" value="AAA+_ATPase"/>
</dbReference>
<evidence type="ECO:0000259" key="8">
    <source>
        <dbReference type="PROSITE" id="PS50893"/>
    </source>
</evidence>
<accession>A0A845QYL2</accession>
<evidence type="ECO:0000256" key="5">
    <source>
        <dbReference type="ARBA" id="ARBA00022989"/>
    </source>
</evidence>
<feature type="transmembrane region" description="Helical" evidence="7">
    <location>
        <begin position="173"/>
        <end position="191"/>
    </location>
</feature>
<dbReference type="PROSITE" id="PS50929">
    <property type="entry name" value="ABC_TM1F"/>
    <property type="match status" value="1"/>
</dbReference>
<keyword evidence="5 7" id="KW-1133">Transmembrane helix</keyword>
<evidence type="ECO:0000259" key="9">
    <source>
        <dbReference type="PROSITE" id="PS50929"/>
    </source>
</evidence>